<keyword evidence="3" id="KW-1185">Reference proteome</keyword>
<keyword evidence="1" id="KW-0732">Signal</keyword>
<evidence type="ECO:0000256" key="1">
    <source>
        <dbReference type="SAM" id="SignalP"/>
    </source>
</evidence>
<dbReference type="OrthoDB" id="6301233at2"/>
<gene>
    <name evidence="2" type="ORF">SAMN05216212_1960</name>
</gene>
<dbReference type="Proteomes" id="UP000199305">
    <property type="component" value="Unassembled WGS sequence"/>
</dbReference>
<dbReference type="AlphaFoldDB" id="A0A1G9AER4"/>
<name>A0A1G9AER4_9GAMM</name>
<evidence type="ECO:0000313" key="2">
    <source>
        <dbReference type="EMBL" id="SDK25324.1"/>
    </source>
</evidence>
<feature type="signal peptide" evidence="1">
    <location>
        <begin position="1"/>
        <end position="20"/>
    </location>
</feature>
<accession>A0A1G9AER4</accession>
<organism evidence="2 3">
    <name type="scientific">Microbulbifer yueqingensis</name>
    <dbReference type="NCBI Taxonomy" id="658219"/>
    <lineage>
        <taxon>Bacteria</taxon>
        <taxon>Pseudomonadati</taxon>
        <taxon>Pseudomonadota</taxon>
        <taxon>Gammaproteobacteria</taxon>
        <taxon>Cellvibrionales</taxon>
        <taxon>Microbulbiferaceae</taxon>
        <taxon>Microbulbifer</taxon>
    </lineage>
</organism>
<protein>
    <submittedName>
        <fullName evidence="2">Uncharacterized protein</fullName>
    </submittedName>
</protein>
<evidence type="ECO:0000313" key="3">
    <source>
        <dbReference type="Proteomes" id="UP000199305"/>
    </source>
</evidence>
<dbReference type="EMBL" id="FNFH01000003">
    <property type="protein sequence ID" value="SDK25324.1"/>
    <property type="molecule type" value="Genomic_DNA"/>
</dbReference>
<sequence length="111" mass="12201">MKQNIIFALVSSTIANNALATCTSNICTDVYVDRMYTNTTGLVYVATSGDETKLDCSPISDVYLSFTLDEPAGDAIYSTLLAAQMADRRVRIRIFDGSSKCGIQYITHDRQ</sequence>
<proteinExistence type="predicted"/>
<reference evidence="3" key="1">
    <citation type="submission" date="2016-10" db="EMBL/GenBank/DDBJ databases">
        <authorList>
            <person name="Varghese N."/>
            <person name="Submissions S."/>
        </authorList>
    </citation>
    <scope>NUCLEOTIDE SEQUENCE [LARGE SCALE GENOMIC DNA]</scope>
    <source>
        <strain evidence="3">CGMCC 1.10658</strain>
    </source>
</reference>
<feature type="chain" id="PRO_5011758817" evidence="1">
    <location>
        <begin position="21"/>
        <end position="111"/>
    </location>
</feature>